<proteinExistence type="predicted"/>
<evidence type="ECO:0000313" key="2">
    <source>
        <dbReference type="Proteomes" id="UP000315700"/>
    </source>
</evidence>
<organism evidence="1 2">
    <name type="scientific">Caulifigura coniformis</name>
    <dbReference type="NCBI Taxonomy" id="2527983"/>
    <lineage>
        <taxon>Bacteria</taxon>
        <taxon>Pseudomonadati</taxon>
        <taxon>Planctomycetota</taxon>
        <taxon>Planctomycetia</taxon>
        <taxon>Planctomycetales</taxon>
        <taxon>Planctomycetaceae</taxon>
        <taxon>Caulifigura</taxon>
    </lineage>
</organism>
<accession>A0A517S8J1</accession>
<sequence length="74" mass="8062">MVAGLEKLIGNTVKAATIDIETCDLNLYFEEWDLRLAVWGKVSEDEDGYSLFIPGRSVSIDGPGRITSEVSGRG</sequence>
<dbReference type="Proteomes" id="UP000315700">
    <property type="component" value="Chromosome"/>
</dbReference>
<dbReference type="InParanoid" id="A0A517S8J1"/>
<gene>
    <name evidence="1" type="ORF">Pan44_04500</name>
</gene>
<dbReference type="EMBL" id="CP036271">
    <property type="protein sequence ID" value="QDT52439.1"/>
    <property type="molecule type" value="Genomic_DNA"/>
</dbReference>
<dbReference type="RefSeq" id="WP_145026790.1">
    <property type="nucleotide sequence ID" value="NZ_CP036271.1"/>
</dbReference>
<evidence type="ECO:0000313" key="1">
    <source>
        <dbReference type="EMBL" id="QDT52439.1"/>
    </source>
</evidence>
<protein>
    <submittedName>
        <fullName evidence="1">Uncharacterized protein</fullName>
    </submittedName>
</protein>
<name>A0A517S8J1_9PLAN</name>
<keyword evidence="2" id="KW-1185">Reference proteome</keyword>
<reference evidence="1 2" key="1">
    <citation type="submission" date="2019-02" db="EMBL/GenBank/DDBJ databases">
        <title>Deep-cultivation of Planctomycetes and their phenomic and genomic characterization uncovers novel biology.</title>
        <authorList>
            <person name="Wiegand S."/>
            <person name="Jogler M."/>
            <person name="Boedeker C."/>
            <person name="Pinto D."/>
            <person name="Vollmers J."/>
            <person name="Rivas-Marin E."/>
            <person name="Kohn T."/>
            <person name="Peeters S.H."/>
            <person name="Heuer A."/>
            <person name="Rast P."/>
            <person name="Oberbeckmann S."/>
            <person name="Bunk B."/>
            <person name="Jeske O."/>
            <person name="Meyerdierks A."/>
            <person name="Storesund J.E."/>
            <person name="Kallscheuer N."/>
            <person name="Luecker S."/>
            <person name="Lage O.M."/>
            <person name="Pohl T."/>
            <person name="Merkel B.J."/>
            <person name="Hornburger P."/>
            <person name="Mueller R.-W."/>
            <person name="Bruemmer F."/>
            <person name="Labrenz M."/>
            <person name="Spormann A.M."/>
            <person name="Op den Camp H."/>
            <person name="Overmann J."/>
            <person name="Amann R."/>
            <person name="Jetten M.S.M."/>
            <person name="Mascher T."/>
            <person name="Medema M.H."/>
            <person name="Devos D.P."/>
            <person name="Kaster A.-K."/>
            <person name="Ovreas L."/>
            <person name="Rohde M."/>
            <person name="Galperin M.Y."/>
            <person name="Jogler C."/>
        </authorList>
    </citation>
    <scope>NUCLEOTIDE SEQUENCE [LARGE SCALE GENOMIC DNA]</scope>
    <source>
        <strain evidence="1 2">Pan44</strain>
    </source>
</reference>
<dbReference type="AlphaFoldDB" id="A0A517S8J1"/>
<dbReference type="KEGG" id="ccos:Pan44_04500"/>